<dbReference type="Proteomes" id="UP000518752">
    <property type="component" value="Unassembled WGS sequence"/>
</dbReference>
<dbReference type="Gene3D" id="3.30.1370.50">
    <property type="entry name" value="R3H-like domain"/>
    <property type="match status" value="1"/>
</dbReference>
<dbReference type="CDD" id="cd02642">
    <property type="entry name" value="R3H_encore_like"/>
    <property type="match status" value="1"/>
</dbReference>
<feature type="compositionally biased region" description="Polar residues" evidence="1">
    <location>
        <begin position="732"/>
        <end position="742"/>
    </location>
</feature>
<protein>
    <recommendedName>
        <fullName evidence="2">SUZ domain-containing protein</fullName>
    </recommendedName>
</protein>
<keyword evidence="4" id="KW-1185">Reference proteome</keyword>
<feature type="compositionally biased region" description="Low complexity" evidence="1">
    <location>
        <begin position="87"/>
        <end position="96"/>
    </location>
</feature>
<gene>
    <name evidence="3" type="ORF">D9757_005792</name>
</gene>
<feature type="compositionally biased region" description="Basic and acidic residues" evidence="1">
    <location>
        <begin position="305"/>
        <end position="320"/>
    </location>
</feature>
<dbReference type="OrthoDB" id="278430at2759"/>
<dbReference type="GO" id="GO:0003676">
    <property type="term" value="F:nucleic acid binding"/>
    <property type="evidence" value="ECO:0007669"/>
    <property type="project" value="InterPro"/>
</dbReference>
<dbReference type="PROSITE" id="PS51673">
    <property type="entry name" value="SUZ"/>
    <property type="match status" value="1"/>
</dbReference>
<feature type="compositionally biased region" description="Acidic residues" evidence="1">
    <location>
        <begin position="220"/>
        <end position="229"/>
    </location>
</feature>
<proteinExistence type="predicted"/>
<evidence type="ECO:0000256" key="1">
    <source>
        <dbReference type="SAM" id="MobiDB-lite"/>
    </source>
</evidence>
<feature type="domain" description="SUZ" evidence="2">
    <location>
        <begin position="176"/>
        <end position="269"/>
    </location>
</feature>
<feature type="compositionally biased region" description="Pro residues" evidence="1">
    <location>
        <begin position="481"/>
        <end position="502"/>
    </location>
</feature>
<dbReference type="InterPro" id="IPR051937">
    <property type="entry name" value="R3H_domain_containing"/>
</dbReference>
<evidence type="ECO:0000313" key="4">
    <source>
        <dbReference type="Proteomes" id="UP000518752"/>
    </source>
</evidence>
<accession>A0A8H5HQD1</accession>
<feature type="compositionally biased region" description="Low complexity" evidence="1">
    <location>
        <begin position="626"/>
        <end position="664"/>
    </location>
</feature>
<sequence>MLAMPPDHRSNPPPSESSASSSRASSPSIVTMSDFGNVAPSLTANSSTTSLVIPSEGTLSDSPSFSSFDAFPFGTIYPSSGDSQNPASSAASSTSSEPDVDPSILEALRSKDRIYVLRLGELMEELINDKKCRAPITAASSYQRMLLHRCSTYYRLRIEVDSSTKELSMVVITESRIPIRRLADLVPPEQTPQQSFTIIQRSPHERRVKPQSHAGSVTGEDADYSDIEPSETGSIGGRSSASASKKWKTLEEREAAYNEARSRIFMDFDEKKDKDMSASSSSASLASSSTSSIGDAEDSYNHLATESDRSGSSNRKDLRRGNKPRPTRSTSSFQPLTSSGSGSSRNSRAPSPSFSYPSLYEPPPNSGSFEPVPAQQYSSTPYPFPYSAPTHPNHPFMPPYPGYYYPYAQPHPPMPPSAPGSSEPSLSGDMYQHRHHHHPPPPPHQTMYSPYLWQQGPQPNSPAPGPLHTTPLPSQNSPNGPSGPPTHHPYPPSPFMPQPPGYGYPMPGYYTPPGDHSIASPRRVGGHLFDERSISVPLSAMGPHTSPGNLSNMEAHSYLGDNIRHEPPNGNPKPRSLGRISWSYGPGIGIGGPPIITGAGSLSSTLTNGETTGPRLHSIRRQSNTSNGSSSGAYRSSNSDEVSSIASSSTSSSSRRTYTSTSSSQHPLPPRPDWAVGLKPDPTLHATNRPHESHHTTDNNARNITPVSPRGFGNSGHGQSHNSPRRPAPQHHMQSPPMSLHSNDFPPLPTNATPERRPAAGNVWSNAARSVIMSPPSSDSFGPPNAQGHGNVLVHHPHVFNVGTQSNVMDDLNTFQRPPPKAAELFNPKMARRRSRDINVQGESGFDVGERETSSLSEQVKALSRAPGPAKTNTAVAEDA</sequence>
<feature type="compositionally biased region" description="Low complexity" evidence="1">
    <location>
        <begin position="16"/>
        <end position="28"/>
    </location>
</feature>
<feature type="region of interest" description="Disordered" evidence="1">
    <location>
        <begin position="560"/>
        <end position="581"/>
    </location>
</feature>
<reference evidence="3 4" key="1">
    <citation type="journal article" date="2020" name="ISME J.">
        <title>Uncovering the hidden diversity of litter-decomposition mechanisms in mushroom-forming fungi.</title>
        <authorList>
            <person name="Floudas D."/>
            <person name="Bentzer J."/>
            <person name="Ahren D."/>
            <person name="Johansson T."/>
            <person name="Persson P."/>
            <person name="Tunlid A."/>
        </authorList>
    </citation>
    <scope>NUCLEOTIDE SEQUENCE [LARGE SCALE GENOMIC DNA]</scope>
    <source>
        <strain evidence="3 4">CBS 406.79</strain>
    </source>
</reference>
<feature type="compositionally biased region" description="Low complexity" evidence="1">
    <location>
        <begin position="471"/>
        <end position="480"/>
    </location>
</feature>
<dbReference type="Pfam" id="PF12752">
    <property type="entry name" value="SUZ"/>
    <property type="match status" value="1"/>
</dbReference>
<organism evidence="3 4">
    <name type="scientific">Collybiopsis confluens</name>
    <dbReference type="NCBI Taxonomy" id="2823264"/>
    <lineage>
        <taxon>Eukaryota</taxon>
        <taxon>Fungi</taxon>
        <taxon>Dikarya</taxon>
        <taxon>Basidiomycota</taxon>
        <taxon>Agaricomycotina</taxon>
        <taxon>Agaricomycetes</taxon>
        <taxon>Agaricomycetidae</taxon>
        <taxon>Agaricales</taxon>
        <taxon>Marasmiineae</taxon>
        <taxon>Omphalotaceae</taxon>
        <taxon>Collybiopsis</taxon>
    </lineage>
</organism>
<feature type="region of interest" description="Disordered" evidence="1">
    <location>
        <begin position="79"/>
        <end position="101"/>
    </location>
</feature>
<dbReference type="AlphaFoldDB" id="A0A8H5HQD1"/>
<dbReference type="SUPFAM" id="SSF82708">
    <property type="entry name" value="R3H domain"/>
    <property type="match status" value="1"/>
</dbReference>
<comment type="caution">
    <text evidence="3">The sequence shown here is derived from an EMBL/GenBank/DDBJ whole genome shotgun (WGS) entry which is preliminary data.</text>
</comment>
<dbReference type="PANTHER" id="PTHR15672:SF8">
    <property type="entry name" value="PROTEIN ENCORE"/>
    <property type="match status" value="1"/>
</dbReference>
<evidence type="ECO:0000313" key="3">
    <source>
        <dbReference type="EMBL" id="KAF5387334.1"/>
    </source>
</evidence>
<dbReference type="InterPro" id="IPR036867">
    <property type="entry name" value="R3H_dom_sf"/>
</dbReference>
<feature type="compositionally biased region" description="Polar residues" evidence="1">
    <location>
        <begin position="601"/>
        <end position="611"/>
    </location>
</feature>
<dbReference type="InterPro" id="IPR024771">
    <property type="entry name" value="SUZ"/>
</dbReference>
<feature type="region of interest" description="Disordered" evidence="1">
    <location>
        <begin position="413"/>
        <end position="523"/>
    </location>
</feature>
<feature type="compositionally biased region" description="Low complexity" evidence="1">
    <location>
        <begin position="328"/>
        <end position="355"/>
    </location>
</feature>
<feature type="compositionally biased region" description="Basic and acidic residues" evidence="1">
    <location>
        <begin position="1"/>
        <end position="10"/>
    </location>
</feature>
<feature type="region of interest" description="Disordered" evidence="1">
    <location>
        <begin position="833"/>
        <end position="880"/>
    </location>
</feature>
<feature type="region of interest" description="Disordered" evidence="1">
    <location>
        <begin position="188"/>
        <end position="247"/>
    </location>
</feature>
<dbReference type="EMBL" id="JAACJN010000033">
    <property type="protein sequence ID" value="KAF5387334.1"/>
    <property type="molecule type" value="Genomic_DNA"/>
</dbReference>
<dbReference type="PANTHER" id="PTHR15672">
    <property type="entry name" value="CAMP-REGULATED PHOSPHOPROTEIN 21 RELATED R3H DOMAIN CONTAINING PROTEIN"/>
    <property type="match status" value="1"/>
</dbReference>
<feature type="compositionally biased region" description="Polar residues" evidence="1">
    <location>
        <begin position="191"/>
        <end position="200"/>
    </location>
</feature>
<feature type="compositionally biased region" description="Low complexity" evidence="1">
    <location>
        <begin position="277"/>
        <end position="292"/>
    </location>
</feature>
<feature type="compositionally biased region" description="Low complexity" evidence="1">
    <location>
        <begin position="503"/>
        <end position="514"/>
    </location>
</feature>
<name>A0A8H5HQD1_9AGAR</name>
<feature type="compositionally biased region" description="Polar residues" evidence="1">
    <location>
        <begin position="871"/>
        <end position="880"/>
    </location>
</feature>
<feature type="region of interest" description="Disordered" evidence="1">
    <location>
        <begin position="274"/>
        <end position="385"/>
    </location>
</feature>
<feature type="region of interest" description="Disordered" evidence="1">
    <location>
        <begin position="1"/>
        <end position="41"/>
    </location>
</feature>
<evidence type="ECO:0000259" key="2">
    <source>
        <dbReference type="PROSITE" id="PS51673"/>
    </source>
</evidence>
<feature type="region of interest" description="Disordered" evidence="1">
    <location>
        <begin position="593"/>
        <end position="758"/>
    </location>
</feature>